<accession>A0ABP0I8F8</accession>
<keyword evidence="1" id="KW-0732">Signal</keyword>
<gene>
    <name evidence="3" type="ORF">CCMP2556_LOCUS4956</name>
</gene>
<evidence type="ECO:0000313" key="4">
    <source>
        <dbReference type="Proteomes" id="UP001642484"/>
    </source>
</evidence>
<evidence type="ECO:0000313" key="3">
    <source>
        <dbReference type="EMBL" id="CAK8997714.1"/>
    </source>
</evidence>
<proteinExistence type="predicted"/>
<dbReference type="Gene3D" id="2.10.50.10">
    <property type="entry name" value="Tumor Necrosis Factor Receptor, subunit A, domain 2"/>
    <property type="match status" value="1"/>
</dbReference>
<dbReference type="Proteomes" id="UP001642484">
    <property type="component" value="Unassembled WGS sequence"/>
</dbReference>
<evidence type="ECO:0000256" key="1">
    <source>
        <dbReference type="SAM" id="SignalP"/>
    </source>
</evidence>
<dbReference type="InterPro" id="IPR009030">
    <property type="entry name" value="Growth_fac_rcpt_cys_sf"/>
</dbReference>
<organism evidence="3 4">
    <name type="scientific">Durusdinium trenchii</name>
    <dbReference type="NCBI Taxonomy" id="1381693"/>
    <lineage>
        <taxon>Eukaryota</taxon>
        <taxon>Sar</taxon>
        <taxon>Alveolata</taxon>
        <taxon>Dinophyceae</taxon>
        <taxon>Suessiales</taxon>
        <taxon>Symbiodiniaceae</taxon>
        <taxon>Durusdinium</taxon>
    </lineage>
</organism>
<dbReference type="SUPFAM" id="SSF57184">
    <property type="entry name" value="Growth factor receptor domain"/>
    <property type="match status" value="1"/>
</dbReference>
<reference evidence="3 4" key="1">
    <citation type="submission" date="2024-02" db="EMBL/GenBank/DDBJ databases">
        <authorList>
            <person name="Chen Y."/>
            <person name="Shah S."/>
            <person name="Dougan E. K."/>
            <person name="Thang M."/>
            <person name="Chan C."/>
        </authorList>
    </citation>
    <scope>NUCLEOTIDE SEQUENCE [LARGE SCALE GENOMIC DNA]</scope>
</reference>
<keyword evidence="4" id="KW-1185">Reference proteome</keyword>
<dbReference type="Gene3D" id="3.40.190.10">
    <property type="entry name" value="Periplasmic binding protein-like II"/>
    <property type="match status" value="1"/>
</dbReference>
<protein>
    <recommendedName>
        <fullName evidence="2">Tyrosine-protein kinase ephrin type A/B receptor-like domain-containing protein</fullName>
    </recommendedName>
</protein>
<dbReference type="CDD" id="cd00185">
    <property type="entry name" value="TNFRSF"/>
    <property type="match status" value="1"/>
</dbReference>
<sequence>MLRLAVVLLGLMVGFGAELCLDDGVAESERAYIQDDSGNNILIGVFEMAWASSTLLAEMTAVMIREVLGFHAHVDPTVGGNGASPVFALAGCTDFNDKVNRKCGTQETTIHVSVDSWIGSYASTQNQFAKEYPRIAAEDLGSMGYLGEESMYVSQAILNAAYSESGLALDFYKSYNTSHHDPKKYFGSIHDVNLSELALCSETDLSDRSQMSDYAKYSGDYDGVVSQPDGTFVAKCTNDRWWYAPACRHNGSACIPVFTAGTGWKAQPMMQWSTAYGIPAALAVSGSWSLFLKHVRTFQCLHYWWVPDSTFIQMLPEQLVFARHSANEWLAGDKKTGGAGSYVSKMVSNNLQSKAGRVREFVSNINFELPEVQHLLLEFEQTGSAYNVSCKWIKNNRARWSAWKPKLTSCYEGFGLVDASGAFVPNRTLAVGCGLCQAGTASEELIDDEGRTFQCKQCPPGYSQSNTYSTQCEPCPKGTSASMFGSIACTPCDEGAYQPDTAQTSCIPCAASRTTLLLGASSLADCVCQAGKIEQLSICEDCSEESMHCPKGSTIAKLVAAPGTTDTRGPFVKKGFFSALHLLEQDLELLYIPEPSYTPNHLIIFD</sequence>
<feature type="signal peptide" evidence="1">
    <location>
        <begin position="1"/>
        <end position="16"/>
    </location>
</feature>
<evidence type="ECO:0000259" key="2">
    <source>
        <dbReference type="Pfam" id="PF07699"/>
    </source>
</evidence>
<feature type="chain" id="PRO_5046336099" description="Tyrosine-protein kinase ephrin type A/B receptor-like domain-containing protein" evidence="1">
    <location>
        <begin position="17"/>
        <end position="606"/>
    </location>
</feature>
<name>A0ABP0I8F8_9DINO</name>
<dbReference type="PANTHER" id="PTHR46967">
    <property type="entry name" value="INSULIN-LIKE GROWTH FACTOR BINDING PROTEIN,N-TERMINAL"/>
    <property type="match status" value="1"/>
</dbReference>
<dbReference type="EMBL" id="CAXAMN010002110">
    <property type="protein sequence ID" value="CAK8997714.1"/>
    <property type="molecule type" value="Genomic_DNA"/>
</dbReference>
<dbReference type="InterPro" id="IPR011641">
    <property type="entry name" value="Tyr-kin_ephrin_A/B_rcpt-like"/>
</dbReference>
<dbReference type="SMART" id="SM01411">
    <property type="entry name" value="Ephrin_rec_like"/>
    <property type="match status" value="2"/>
</dbReference>
<comment type="caution">
    <text evidence="3">The sequence shown here is derived from an EMBL/GenBank/DDBJ whole genome shotgun (WGS) entry which is preliminary data.</text>
</comment>
<dbReference type="Pfam" id="PF07699">
    <property type="entry name" value="Ephrin_rec_like"/>
    <property type="match status" value="1"/>
</dbReference>
<feature type="domain" description="Tyrosine-protein kinase ephrin type A/B receptor-like" evidence="2">
    <location>
        <begin position="485"/>
        <end position="526"/>
    </location>
</feature>
<dbReference type="PANTHER" id="PTHR46967:SF2">
    <property type="entry name" value="SUSHI, VON WILLEBRAND FACTOR TYPE A, EGF AND PENTRAXIN DOMAIN-CONTAINING PROTEIN 1-LIKE"/>
    <property type="match status" value="1"/>
</dbReference>